<dbReference type="RefSeq" id="XP_018697090.1">
    <property type="nucleotide sequence ID" value="XM_018834466.1"/>
</dbReference>
<comment type="caution">
    <text evidence="4">The sequence shown here is derived from an EMBL/GenBank/DDBJ whole genome shotgun (WGS) entry which is preliminary data.</text>
</comment>
<dbReference type="STRING" id="1367422.A0A178ZWR6"/>
<dbReference type="InterPro" id="IPR050300">
    <property type="entry name" value="GDXG_lipolytic_enzyme"/>
</dbReference>
<dbReference type="AlphaFoldDB" id="A0A178ZWR6"/>
<feature type="compositionally biased region" description="Low complexity" evidence="2">
    <location>
        <begin position="137"/>
        <end position="151"/>
    </location>
</feature>
<dbReference type="EMBL" id="LVYI01000002">
    <property type="protein sequence ID" value="OAP63723.1"/>
    <property type="molecule type" value="Genomic_DNA"/>
</dbReference>
<evidence type="ECO:0000259" key="3">
    <source>
        <dbReference type="Pfam" id="PF07859"/>
    </source>
</evidence>
<evidence type="ECO:0000313" key="5">
    <source>
        <dbReference type="Proteomes" id="UP000078343"/>
    </source>
</evidence>
<feature type="region of interest" description="Disordered" evidence="2">
    <location>
        <begin position="294"/>
        <end position="352"/>
    </location>
</feature>
<name>A0A178ZWR6_9EURO</name>
<evidence type="ECO:0000256" key="1">
    <source>
        <dbReference type="ARBA" id="ARBA00022801"/>
    </source>
</evidence>
<dbReference type="PANTHER" id="PTHR48081">
    <property type="entry name" value="AB HYDROLASE SUPERFAMILY PROTEIN C4A8.06C"/>
    <property type="match status" value="1"/>
</dbReference>
<dbReference type="Gene3D" id="3.40.50.1820">
    <property type="entry name" value="alpha/beta hydrolase"/>
    <property type="match status" value="1"/>
</dbReference>
<proteinExistence type="predicted"/>
<feature type="region of interest" description="Disordered" evidence="2">
    <location>
        <begin position="123"/>
        <end position="156"/>
    </location>
</feature>
<dbReference type="Proteomes" id="UP000078343">
    <property type="component" value="Unassembled WGS sequence"/>
</dbReference>
<dbReference type="Pfam" id="PF07859">
    <property type="entry name" value="Abhydrolase_3"/>
    <property type="match status" value="1"/>
</dbReference>
<dbReference type="InterPro" id="IPR029058">
    <property type="entry name" value="AB_hydrolase_fold"/>
</dbReference>
<reference evidence="4 5" key="1">
    <citation type="submission" date="2016-04" db="EMBL/GenBank/DDBJ databases">
        <title>Draft genome of Fonsecaea erecta CBS 125763.</title>
        <authorList>
            <person name="Weiss V.A."/>
            <person name="Vicente V.A."/>
            <person name="Raittz R.T."/>
            <person name="Moreno L.F."/>
            <person name="De Souza E.M."/>
            <person name="Pedrosa F.O."/>
            <person name="Steffens M.B."/>
            <person name="Faoro H."/>
            <person name="Tadra-Sfeir M.Z."/>
            <person name="Najafzadeh M.J."/>
            <person name="Felipe M.S."/>
            <person name="Teixeira M."/>
            <person name="Sun J."/>
            <person name="Xi L."/>
            <person name="Gomes R."/>
            <person name="De Azevedo C.M."/>
            <person name="Salgado C.G."/>
            <person name="Da Silva M.B."/>
            <person name="Nascimento M.F."/>
            <person name="Queiroz-Telles F."/>
            <person name="Attili D.S."/>
            <person name="Gorbushina A."/>
        </authorList>
    </citation>
    <scope>NUCLEOTIDE SEQUENCE [LARGE SCALE GENOMIC DNA]</scope>
    <source>
        <strain evidence="4 5">CBS 125763</strain>
    </source>
</reference>
<dbReference type="PANTHER" id="PTHR48081:SF8">
    <property type="entry name" value="ALPHA_BETA HYDROLASE FOLD-3 DOMAIN-CONTAINING PROTEIN-RELATED"/>
    <property type="match status" value="1"/>
</dbReference>
<feature type="region of interest" description="Disordered" evidence="2">
    <location>
        <begin position="377"/>
        <end position="408"/>
    </location>
</feature>
<dbReference type="InterPro" id="IPR013094">
    <property type="entry name" value="AB_hydrolase_3"/>
</dbReference>
<accession>A0A178ZWR6</accession>
<feature type="compositionally biased region" description="Basic and acidic residues" evidence="2">
    <location>
        <begin position="1"/>
        <end position="21"/>
    </location>
</feature>
<feature type="domain" description="Alpha/beta hydrolase fold-3" evidence="3">
    <location>
        <begin position="220"/>
        <end position="468"/>
    </location>
</feature>
<feature type="region of interest" description="Disordered" evidence="2">
    <location>
        <begin position="1"/>
        <end position="31"/>
    </location>
</feature>
<dbReference type="OrthoDB" id="2152029at2759"/>
<dbReference type="GeneID" id="30007120"/>
<feature type="compositionally biased region" description="Polar residues" evidence="2">
    <location>
        <begin position="385"/>
        <end position="397"/>
    </location>
</feature>
<organism evidence="4 5">
    <name type="scientific">Fonsecaea erecta</name>
    <dbReference type="NCBI Taxonomy" id="1367422"/>
    <lineage>
        <taxon>Eukaryota</taxon>
        <taxon>Fungi</taxon>
        <taxon>Dikarya</taxon>
        <taxon>Ascomycota</taxon>
        <taxon>Pezizomycotina</taxon>
        <taxon>Eurotiomycetes</taxon>
        <taxon>Chaetothyriomycetidae</taxon>
        <taxon>Chaetothyriales</taxon>
        <taxon>Herpotrichiellaceae</taxon>
        <taxon>Fonsecaea</taxon>
    </lineage>
</organism>
<evidence type="ECO:0000256" key="2">
    <source>
        <dbReference type="SAM" id="MobiDB-lite"/>
    </source>
</evidence>
<keyword evidence="1" id="KW-0378">Hydrolase</keyword>
<gene>
    <name evidence="4" type="ORF">AYL99_02950</name>
</gene>
<dbReference type="GO" id="GO:0016787">
    <property type="term" value="F:hydrolase activity"/>
    <property type="evidence" value="ECO:0007669"/>
    <property type="project" value="UniProtKB-KW"/>
</dbReference>
<feature type="region of interest" description="Disordered" evidence="2">
    <location>
        <begin position="55"/>
        <end position="84"/>
    </location>
</feature>
<protein>
    <recommendedName>
        <fullName evidence="3">Alpha/beta hydrolase fold-3 domain-containing protein</fullName>
    </recommendedName>
</protein>
<feature type="compositionally biased region" description="Polar residues" evidence="2">
    <location>
        <begin position="327"/>
        <end position="352"/>
    </location>
</feature>
<sequence length="498" mass="54694">MADNTHSEQHYHHHHQHDESGSKPYSPRSMEVTTRSDLSFLYRVLRAVIKPLRPRLVRPSGGGSGQTAGSPRLSPPTRKGKRWPEIAETQCEGVWMYRFRAVGRKGKGSVGRVRAQAVGDAEVSAAAGSGGRQHGETTTTTTTTTTSPPTSSHRHHHHHHRIYYFCGGGFQSPPAPEHWRFLAQLTHDLDLEPARHHSNNGPVVDNDNDNDNSYQHAQDLHPDTEIELVLVSYPLAPTNPASESLRILRTWFAKVMDEAVERGHTLSLMGDSSGGNVVLSLGFWAVQHYGVTQSEQQQQQVPCRAESPSADDDGDENRPDHRGTGARRTSNFPLRSLISISGPTDLTNSNPEIRTADKLDCVLTAAMTREVAEVWTGNVDKRTSTKNQKNGPSSPSHDPTPLADPSVSPLLNPDAAFHALRGRGVAVHGVVGTHDVLAPDAVEFMRKCRRLGVRGRWLVWDGQMHCFPLAGGRLGIREGSEGREFVVGVIRRDCGLGR</sequence>
<keyword evidence="5" id="KW-1185">Reference proteome</keyword>
<dbReference type="SUPFAM" id="SSF53474">
    <property type="entry name" value="alpha/beta-Hydrolases"/>
    <property type="match status" value="1"/>
</dbReference>
<evidence type="ECO:0000313" key="4">
    <source>
        <dbReference type="EMBL" id="OAP63723.1"/>
    </source>
</evidence>